<proteinExistence type="predicted"/>
<dbReference type="EMBL" id="JAULRT010000052">
    <property type="protein sequence ID" value="MDO3382361.1"/>
    <property type="molecule type" value="Genomic_DNA"/>
</dbReference>
<evidence type="ECO:0000313" key="3">
    <source>
        <dbReference type="Proteomes" id="UP001168380"/>
    </source>
</evidence>
<sequence length="104" mass="11076">MSQTSQRLSPKDPAYRWHVLARVLTAALGGYLISACAGVFLSYALPLEPAQGVVAGALVSFALFTAIVMWVFAAASTRRALVWVWGVTGVSVALALWLTRGVLL</sequence>
<keyword evidence="1" id="KW-0812">Transmembrane</keyword>
<name>A0ABT8TI48_9GAMM</name>
<accession>A0ABT8TI48</accession>
<evidence type="ECO:0000256" key="1">
    <source>
        <dbReference type="SAM" id="Phobius"/>
    </source>
</evidence>
<feature type="transmembrane region" description="Helical" evidence="1">
    <location>
        <begin position="80"/>
        <end position="98"/>
    </location>
</feature>
<organism evidence="2 3">
    <name type="scientific">Gilvimarinus algae</name>
    <dbReference type="NCBI Taxonomy" id="3058037"/>
    <lineage>
        <taxon>Bacteria</taxon>
        <taxon>Pseudomonadati</taxon>
        <taxon>Pseudomonadota</taxon>
        <taxon>Gammaproteobacteria</taxon>
        <taxon>Cellvibrionales</taxon>
        <taxon>Cellvibrionaceae</taxon>
        <taxon>Gilvimarinus</taxon>
    </lineage>
</organism>
<keyword evidence="1" id="KW-0472">Membrane</keyword>
<feature type="transmembrane region" description="Helical" evidence="1">
    <location>
        <begin position="50"/>
        <end position="73"/>
    </location>
</feature>
<evidence type="ECO:0008006" key="4">
    <source>
        <dbReference type="Google" id="ProtNLM"/>
    </source>
</evidence>
<comment type="caution">
    <text evidence="2">The sequence shown here is derived from an EMBL/GenBank/DDBJ whole genome shotgun (WGS) entry which is preliminary data.</text>
</comment>
<gene>
    <name evidence="2" type="ORF">QWI16_09250</name>
</gene>
<feature type="transmembrane region" description="Helical" evidence="1">
    <location>
        <begin position="20"/>
        <end position="44"/>
    </location>
</feature>
<dbReference type="Proteomes" id="UP001168380">
    <property type="component" value="Unassembled WGS sequence"/>
</dbReference>
<evidence type="ECO:0000313" key="2">
    <source>
        <dbReference type="EMBL" id="MDO3382361.1"/>
    </source>
</evidence>
<dbReference type="RefSeq" id="WP_302712573.1">
    <property type="nucleotide sequence ID" value="NZ_JAULRT010000052.1"/>
</dbReference>
<keyword evidence="3" id="KW-1185">Reference proteome</keyword>
<protein>
    <recommendedName>
        <fullName evidence="4">Iron transporter</fullName>
    </recommendedName>
</protein>
<reference evidence="2" key="1">
    <citation type="submission" date="2023-07" db="EMBL/GenBank/DDBJ databases">
        <title>Gilvimarinus algae sp. nov., isolated from the surface of Kelp.</title>
        <authorList>
            <person name="Sun Y.Y."/>
            <person name="Gong Y."/>
            <person name="Du Z.J."/>
        </authorList>
    </citation>
    <scope>NUCLEOTIDE SEQUENCE</scope>
    <source>
        <strain evidence="2">SDUM040014</strain>
    </source>
</reference>
<keyword evidence="1" id="KW-1133">Transmembrane helix</keyword>